<proteinExistence type="predicted"/>
<protein>
    <submittedName>
        <fullName evidence="1">Uncharacterized protein</fullName>
    </submittedName>
</protein>
<gene>
    <name evidence="1" type="ORF">CCMP2556_LOCUS40221</name>
</gene>
<sequence length="215" mass="24325">MEFIAAWPATTFSAVLVASEVVQVQMPPLSTYVEFASLVVGSIAVALAVKPVRRWKAEAFRTAWLLFLFLCSSASLLHGWYNSMQERYYAQDCYIQGMQGCRYPRYTWLDMLYELLFREQCMLLLMADAGTFANLDKECYSVFRERLKMCAKVAAQCLILAIGLGAIIVADSRPLGKQLPDEATMLAEARAEEMTKTSGAYDRLEHRCLAELKDR</sequence>
<organism evidence="1 2">
    <name type="scientific">Durusdinium trenchii</name>
    <dbReference type="NCBI Taxonomy" id="1381693"/>
    <lineage>
        <taxon>Eukaryota</taxon>
        <taxon>Sar</taxon>
        <taxon>Alveolata</taxon>
        <taxon>Dinophyceae</taxon>
        <taxon>Suessiales</taxon>
        <taxon>Symbiodiniaceae</taxon>
        <taxon>Durusdinium</taxon>
    </lineage>
</organism>
<accession>A0ABP0Q213</accession>
<dbReference type="EMBL" id="CAXAMN010023918">
    <property type="protein sequence ID" value="CAK9082305.1"/>
    <property type="molecule type" value="Genomic_DNA"/>
</dbReference>
<evidence type="ECO:0000313" key="1">
    <source>
        <dbReference type="EMBL" id="CAK9082305.1"/>
    </source>
</evidence>
<keyword evidence="2" id="KW-1185">Reference proteome</keyword>
<evidence type="ECO:0000313" key="2">
    <source>
        <dbReference type="Proteomes" id="UP001642484"/>
    </source>
</evidence>
<name>A0ABP0Q213_9DINO</name>
<reference evidence="1 2" key="1">
    <citation type="submission" date="2024-02" db="EMBL/GenBank/DDBJ databases">
        <authorList>
            <person name="Chen Y."/>
            <person name="Shah S."/>
            <person name="Dougan E. K."/>
            <person name="Thang M."/>
            <person name="Chan C."/>
        </authorList>
    </citation>
    <scope>NUCLEOTIDE SEQUENCE [LARGE SCALE GENOMIC DNA]</scope>
</reference>
<dbReference type="Proteomes" id="UP001642484">
    <property type="component" value="Unassembled WGS sequence"/>
</dbReference>
<comment type="caution">
    <text evidence="1">The sequence shown here is derived from an EMBL/GenBank/DDBJ whole genome shotgun (WGS) entry which is preliminary data.</text>
</comment>